<evidence type="ECO:0000256" key="6">
    <source>
        <dbReference type="SAM" id="MobiDB-lite"/>
    </source>
</evidence>
<feature type="region of interest" description="Disordered" evidence="6">
    <location>
        <begin position="677"/>
        <end position="725"/>
    </location>
</feature>
<name>A0A7W8JY24_9DEIO</name>
<dbReference type="SUPFAM" id="SSF49899">
    <property type="entry name" value="Concanavalin A-like lectins/glucanases"/>
    <property type="match status" value="1"/>
</dbReference>
<feature type="domain" description="PKD" evidence="8">
    <location>
        <begin position="766"/>
        <end position="822"/>
    </location>
</feature>
<evidence type="ECO:0000259" key="8">
    <source>
        <dbReference type="PROSITE" id="PS50093"/>
    </source>
</evidence>
<dbReference type="InterPro" id="IPR022409">
    <property type="entry name" value="PKD/Chitinase_dom"/>
</dbReference>
<dbReference type="SMART" id="SM00560">
    <property type="entry name" value="LamGL"/>
    <property type="match status" value="1"/>
</dbReference>
<evidence type="ECO:0000256" key="7">
    <source>
        <dbReference type="SAM" id="SignalP"/>
    </source>
</evidence>
<evidence type="ECO:0000256" key="5">
    <source>
        <dbReference type="ARBA" id="ARBA00023157"/>
    </source>
</evidence>
<dbReference type="Pfam" id="PF13385">
    <property type="entry name" value="Laminin_G_3"/>
    <property type="match status" value="1"/>
</dbReference>
<evidence type="ECO:0000256" key="3">
    <source>
        <dbReference type="ARBA" id="ARBA00022729"/>
    </source>
</evidence>
<dbReference type="PROSITE" id="PS51257">
    <property type="entry name" value="PROKAR_LIPOPROTEIN"/>
    <property type="match status" value="1"/>
</dbReference>
<feature type="compositionally biased region" description="Basic and acidic residues" evidence="6">
    <location>
        <begin position="704"/>
        <end position="718"/>
    </location>
</feature>
<feature type="region of interest" description="Disordered" evidence="6">
    <location>
        <begin position="366"/>
        <end position="393"/>
    </location>
</feature>
<dbReference type="SMART" id="SM00060">
    <property type="entry name" value="FN3"/>
    <property type="match status" value="2"/>
</dbReference>
<dbReference type="CDD" id="cd00063">
    <property type="entry name" value="FN3"/>
    <property type="match status" value="1"/>
</dbReference>
<dbReference type="SUPFAM" id="SSF49265">
    <property type="entry name" value="Fibronectin type III"/>
    <property type="match status" value="1"/>
</dbReference>
<dbReference type="PANTHER" id="PTHR37467">
    <property type="entry name" value="EXPORTED CALCIUM-BINDING GLYCOPROTEIN-RELATED"/>
    <property type="match status" value="1"/>
</dbReference>
<gene>
    <name evidence="10" type="ORF">HNQ08_002896</name>
</gene>
<dbReference type="InterPro" id="IPR000601">
    <property type="entry name" value="PKD_dom"/>
</dbReference>
<dbReference type="InterPro" id="IPR006558">
    <property type="entry name" value="LamG-like"/>
</dbReference>
<dbReference type="Proteomes" id="UP000552709">
    <property type="component" value="Unassembled WGS sequence"/>
</dbReference>
<dbReference type="Pfam" id="PF18911">
    <property type="entry name" value="PKD_4"/>
    <property type="match status" value="1"/>
</dbReference>
<dbReference type="InterPro" id="IPR059100">
    <property type="entry name" value="TSP3_bac"/>
</dbReference>
<organism evidence="10 11">
    <name type="scientific">Deinococcus humi</name>
    <dbReference type="NCBI Taxonomy" id="662880"/>
    <lineage>
        <taxon>Bacteria</taxon>
        <taxon>Thermotogati</taxon>
        <taxon>Deinococcota</taxon>
        <taxon>Deinococci</taxon>
        <taxon>Deinococcales</taxon>
        <taxon>Deinococcaceae</taxon>
        <taxon>Deinococcus</taxon>
    </lineage>
</organism>
<keyword evidence="3 7" id="KW-0732">Signal</keyword>
<dbReference type="EMBL" id="JACHFL010000007">
    <property type="protein sequence ID" value="MBB5363789.1"/>
    <property type="molecule type" value="Genomic_DNA"/>
</dbReference>
<evidence type="ECO:0000256" key="2">
    <source>
        <dbReference type="ARBA" id="ARBA00022525"/>
    </source>
</evidence>
<dbReference type="AlphaFoldDB" id="A0A7W8JY24"/>
<comment type="caution">
    <text evidence="10">The sequence shown here is derived from an EMBL/GenBank/DDBJ whole genome shotgun (WGS) entry which is preliminary data.</text>
</comment>
<dbReference type="Gene3D" id="2.60.120.200">
    <property type="match status" value="1"/>
</dbReference>
<evidence type="ECO:0008006" key="12">
    <source>
        <dbReference type="Google" id="ProtNLM"/>
    </source>
</evidence>
<feature type="domain" description="Fibronectin type-III" evidence="9">
    <location>
        <begin position="47"/>
        <end position="136"/>
    </location>
</feature>
<feature type="region of interest" description="Disordered" evidence="6">
    <location>
        <begin position="25"/>
        <end position="46"/>
    </location>
</feature>
<dbReference type="Pfam" id="PF18884">
    <property type="entry name" value="TSP3_bac"/>
    <property type="match status" value="3"/>
</dbReference>
<keyword evidence="11" id="KW-1185">Reference proteome</keyword>
<dbReference type="InterPro" id="IPR013320">
    <property type="entry name" value="ConA-like_dom_sf"/>
</dbReference>
<dbReference type="InterPro" id="IPR018247">
    <property type="entry name" value="EF_Hand_1_Ca_BS"/>
</dbReference>
<evidence type="ECO:0000256" key="4">
    <source>
        <dbReference type="ARBA" id="ARBA00022837"/>
    </source>
</evidence>
<reference evidence="10 11" key="1">
    <citation type="submission" date="2020-08" db="EMBL/GenBank/DDBJ databases">
        <title>Genomic Encyclopedia of Type Strains, Phase IV (KMG-IV): sequencing the most valuable type-strain genomes for metagenomic binning, comparative biology and taxonomic classification.</title>
        <authorList>
            <person name="Goeker M."/>
        </authorList>
    </citation>
    <scope>NUCLEOTIDE SEQUENCE [LARGE SCALE GENOMIC DNA]</scope>
    <source>
        <strain evidence="10 11">DSM 27939</strain>
    </source>
</reference>
<dbReference type="SUPFAM" id="SSF49299">
    <property type="entry name" value="PKD domain"/>
    <property type="match status" value="1"/>
</dbReference>
<evidence type="ECO:0000259" key="9">
    <source>
        <dbReference type="PROSITE" id="PS50853"/>
    </source>
</evidence>
<dbReference type="PROSITE" id="PS50853">
    <property type="entry name" value="FN3"/>
    <property type="match status" value="1"/>
</dbReference>
<feature type="compositionally biased region" description="Basic and acidic residues" evidence="6">
    <location>
        <begin position="155"/>
        <end position="165"/>
    </location>
</feature>
<dbReference type="Pfam" id="PF00041">
    <property type="entry name" value="fn3"/>
    <property type="match status" value="1"/>
</dbReference>
<comment type="subcellular location">
    <subcellularLocation>
        <location evidence="1">Secreted</location>
    </subcellularLocation>
</comment>
<evidence type="ECO:0000313" key="11">
    <source>
        <dbReference type="Proteomes" id="UP000552709"/>
    </source>
</evidence>
<keyword evidence="4" id="KW-0106">Calcium</keyword>
<dbReference type="PROSITE" id="PS50093">
    <property type="entry name" value="PKD"/>
    <property type="match status" value="1"/>
</dbReference>
<proteinExistence type="predicted"/>
<feature type="compositionally biased region" description="Polar residues" evidence="6">
    <location>
        <begin position="237"/>
        <end position="247"/>
    </location>
</feature>
<dbReference type="InterPro" id="IPR053180">
    <property type="entry name" value="Ca-binding_acidic-repeat"/>
</dbReference>
<feature type="signal peptide" evidence="7">
    <location>
        <begin position="1"/>
        <end position="20"/>
    </location>
</feature>
<dbReference type="PANTHER" id="PTHR37467:SF1">
    <property type="entry name" value="EXPORTED CALCIUM-BINDING GLYCOPROTEIN"/>
    <property type="match status" value="1"/>
</dbReference>
<keyword evidence="2" id="KW-0964">Secreted</keyword>
<dbReference type="PROSITE" id="PS00018">
    <property type="entry name" value="EF_HAND_1"/>
    <property type="match status" value="1"/>
</dbReference>
<feature type="compositionally biased region" description="Acidic residues" evidence="6">
    <location>
        <begin position="200"/>
        <end position="209"/>
    </location>
</feature>
<feature type="chain" id="PRO_5031065469" description="PKD domain-containing protein" evidence="7">
    <location>
        <begin position="21"/>
        <end position="1055"/>
    </location>
</feature>
<evidence type="ECO:0000256" key="1">
    <source>
        <dbReference type="ARBA" id="ARBA00004613"/>
    </source>
</evidence>
<dbReference type="RefSeq" id="WP_184133327.1">
    <property type="nucleotide sequence ID" value="NZ_JACHFL010000007.1"/>
</dbReference>
<feature type="region of interest" description="Disordered" evidence="6">
    <location>
        <begin position="132"/>
        <end position="252"/>
    </location>
</feature>
<dbReference type="SMART" id="SM00089">
    <property type="entry name" value="PKD"/>
    <property type="match status" value="1"/>
</dbReference>
<dbReference type="Gene3D" id="2.60.40.10">
    <property type="entry name" value="Immunoglobulins"/>
    <property type="match status" value="2"/>
</dbReference>
<dbReference type="InterPro" id="IPR035986">
    <property type="entry name" value="PKD_dom_sf"/>
</dbReference>
<accession>A0A7W8JY24</accession>
<sequence length="1055" mass="109512">MNRNVLTTLLTATLSLGLLGACSSPSVVPPKDTGSPSGPDQPGTVSAPVNFKVQAADASSVTLGWDAVRGATGYVLERKAAQEYAAIATPGAADTSYTDTGLTPGVTYTYRLKARTAAGESTYSAEIKGVASVAGTDSDSDGISDADEQTGYDVTIKEAGTEKRTYHVTSDPSKADTDGDGLTDAQERALFTDPGKRDTDDDGLNDADEVNVWASKPADRDSDSDAQGNPLLFDGSEVNTYGTSPTLADTDGDKYSDYTEIIDRGGRYNPLIANTPRLELSQVTAPSIELNVVRTSDNTVVKSHTASLQLGQQDSRSATDAQTQRVTADVSATVGAEISGGTDGFNAKASASVTVSAGYGYEKSASYTTGSVRSSQQTSEEALSESASQGTTLSGGKLNVGFKVKNTGDISFNFKDLTVTALRRDPANPANYLVVGNMTPALGAGGVVLSNGGSTGTLAASLDLPADLALSLMQRPQDLLFEFSSYSLLDDAGRNFEFLKETTNAQTALVVIDYGNGDIVRERVATNVQRAGGNIVGVRLSKVLKDVLKLPYATGTSGGVQVLKTLRDNGSSFQGDVTSGVADHSLWAAVGSNNLNIAPNTNFDDIVLTQNSEIRLVRVQDQDQDRLLSNDEYLYGTSDSKADSDGDGLSDHDEAKVGWDVVTAALVKGYPRRVYSNPALPDADSDGLNDAQEKGQGTDPLNADTDRDGDSDASDPKPLDPGVTANVAPVLSSATASVGVPGAPERVTLTGTASDQNSNLANITVNWGDGQTSQVSSTPAAFTLSHDYAASGRYTVSVIATDTKGLNSAASTLGVNVTNFKTGLRAFYPLAGSGSDESGNNLSASLNGSGCVKAGTDRWNANNQALLFNVDYGNAGCGGDASGGLSTPNLSLKTPFSVSFWLKPNPGQNQGDSWLVGQQGDAAVAYLGSVHGHSGQPGRVSFAVAGSAGDLRVTDAQEAPTNSWTHYVAVVDVTGNTSTLTLYRNGVTVNSASKSGTYALSATRGWTVADGAGGSNNNSGDSLYYGGLDDLRFYARPLAPYEADALSKFDRFPKP</sequence>
<protein>
    <recommendedName>
        <fullName evidence="12">PKD domain-containing protein</fullName>
    </recommendedName>
</protein>
<dbReference type="InterPro" id="IPR003961">
    <property type="entry name" value="FN3_dom"/>
</dbReference>
<dbReference type="InterPro" id="IPR013783">
    <property type="entry name" value="Ig-like_fold"/>
</dbReference>
<keyword evidence="5" id="KW-1015">Disulfide bond</keyword>
<dbReference type="CDD" id="cd00146">
    <property type="entry name" value="PKD"/>
    <property type="match status" value="1"/>
</dbReference>
<dbReference type="InterPro" id="IPR036116">
    <property type="entry name" value="FN3_sf"/>
</dbReference>
<feature type="compositionally biased region" description="Acidic residues" evidence="6">
    <location>
        <begin position="138"/>
        <end position="150"/>
    </location>
</feature>
<evidence type="ECO:0000313" key="10">
    <source>
        <dbReference type="EMBL" id="MBB5363789.1"/>
    </source>
</evidence>